<sequence length="163" mass="18954">MDPILVSVEVGLSKTKSKEFAGKPVSECIKQLSGKDIDAVVKIEFKRREHKGKQKQDEMIVRLVAVYNDEDENYHIYSTNIQKDILNAKDIANLYGARWDIELLFKELKSKYALDVLETKNVQEIEALIWTAILTRIVSRRIYSLVRNSTTYPEKMARYTQLR</sequence>
<dbReference type="GO" id="GO:0003677">
    <property type="term" value="F:DNA binding"/>
    <property type="evidence" value="ECO:0007669"/>
    <property type="project" value="InterPro"/>
</dbReference>
<keyword evidence="3" id="KW-1185">Reference proteome</keyword>
<accession>A0A0E3QV60</accession>
<dbReference type="AlphaFoldDB" id="A0A0E3QV60"/>
<dbReference type="PATRIC" id="fig|1434108.4.peg.2916"/>
<dbReference type="GO" id="GO:0004803">
    <property type="term" value="F:transposase activity"/>
    <property type="evidence" value="ECO:0007669"/>
    <property type="project" value="InterPro"/>
</dbReference>
<reference evidence="2 3" key="1">
    <citation type="submission" date="2014-07" db="EMBL/GenBank/DDBJ databases">
        <title>Methanogenic archaea and the global carbon cycle.</title>
        <authorList>
            <person name="Henriksen J.R."/>
            <person name="Luke J."/>
            <person name="Reinhart S."/>
            <person name="Benedict M.N."/>
            <person name="Youngblut N.D."/>
            <person name="Metcalf M.E."/>
            <person name="Whitaker R.J."/>
            <person name="Metcalf W.W."/>
        </authorList>
    </citation>
    <scope>NUCLEOTIDE SEQUENCE [LARGE SCALE GENOMIC DNA]</scope>
    <source>
        <strain evidence="2 3">MS</strain>
    </source>
</reference>
<evidence type="ECO:0000313" key="2">
    <source>
        <dbReference type="EMBL" id="AKB55278.1"/>
    </source>
</evidence>
<evidence type="ECO:0000259" key="1">
    <source>
        <dbReference type="Pfam" id="PF01609"/>
    </source>
</evidence>
<dbReference type="STRING" id="1434108.MSBRM_2280"/>
<dbReference type="KEGG" id="mby:MSBRM_2280"/>
<feature type="domain" description="Transposase IS4-like" evidence="1">
    <location>
        <begin position="27"/>
        <end position="135"/>
    </location>
</feature>
<dbReference type="GO" id="GO:0006313">
    <property type="term" value="P:DNA transposition"/>
    <property type="evidence" value="ECO:0007669"/>
    <property type="project" value="InterPro"/>
</dbReference>
<protein>
    <submittedName>
        <fullName evidence="2">Mobile element protein</fullName>
    </submittedName>
</protein>
<dbReference type="SUPFAM" id="SSF53098">
    <property type="entry name" value="Ribonuclease H-like"/>
    <property type="match status" value="1"/>
</dbReference>
<dbReference type="EMBL" id="CP009528">
    <property type="protein sequence ID" value="AKB55278.1"/>
    <property type="molecule type" value="Genomic_DNA"/>
</dbReference>
<dbReference type="PANTHER" id="PTHR33258">
    <property type="entry name" value="TRANSPOSASE INSL FOR INSERTION SEQUENCE ELEMENT IS186A-RELATED"/>
    <property type="match status" value="1"/>
</dbReference>
<dbReference type="Proteomes" id="UP000033033">
    <property type="component" value="Chromosome"/>
</dbReference>
<dbReference type="HOGENOM" id="CLU_1623447_0_0_2"/>
<dbReference type="InterPro" id="IPR002559">
    <property type="entry name" value="Transposase_11"/>
</dbReference>
<dbReference type="InterPro" id="IPR012337">
    <property type="entry name" value="RNaseH-like_sf"/>
</dbReference>
<gene>
    <name evidence="2" type="ORF">MSBRM_2280</name>
</gene>
<dbReference type="Gene3D" id="3.90.350.10">
    <property type="entry name" value="Transposase Inhibitor Protein From Tn5, Chain A, domain 1"/>
    <property type="match status" value="1"/>
</dbReference>
<dbReference type="Pfam" id="PF01609">
    <property type="entry name" value="DDE_Tnp_1"/>
    <property type="match status" value="1"/>
</dbReference>
<proteinExistence type="predicted"/>
<name>A0A0E3QV60_METBA</name>
<evidence type="ECO:0000313" key="3">
    <source>
        <dbReference type="Proteomes" id="UP000033033"/>
    </source>
</evidence>
<organism evidence="2 3">
    <name type="scientific">Methanosarcina barkeri MS</name>
    <dbReference type="NCBI Taxonomy" id="1434108"/>
    <lineage>
        <taxon>Archaea</taxon>
        <taxon>Methanobacteriati</taxon>
        <taxon>Methanobacteriota</taxon>
        <taxon>Stenosarchaea group</taxon>
        <taxon>Methanomicrobia</taxon>
        <taxon>Methanosarcinales</taxon>
        <taxon>Methanosarcinaceae</taxon>
        <taxon>Methanosarcina</taxon>
    </lineage>
</organism>
<dbReference type="PANTHER" id="PTHR33258:SF1">
    <property type="entry name" value="TRANSPOSASE INSL FOR INSERTION SEQUENCE ELEMENT IS186A-RELATED"/>
    <property type="match status" value="1"/>
</dbReference>